<dbReference type="OrthoDB" id="5398396at2759"/>
<proteinExistence type="predicted"/>
<reference evidence="3" key="1">
    <citation type="journal article" date="2020" name="Stud. Mycol.">
        <title>101 Dothideomycetes genomes: a test case for predicting lifestyles and emergence of pathogens.</title>
        <authorList>
            <person name="Haridas S."/>
            <person name="Albert R."/>
            <person name="Binder M."/>
            <person name="Bloem J."/>
            <person name="Labutti K."/>
            <person name="Salamov A."/>
            <person name="Andreopoulos B."/>
            <person name="Baker S."/>
            <person name="Barry K."/>
            <person name="Bills G."/>
            <person name="Bluhm B."/>
            <person name="Cannon C."/>
            <person name="Castanera R."/>
            <person name="Culley D."/>
            <person name="Daum C."/>
            <person name="Ezra D."/>
            <person name="Gonzalez J."/>
            <person name="Henrissat B."/>
            <person name="Kuo A."/>
            <person name="Liang C."/>
            <person name="Lipzen A."/>
            <person name="Lutzoni F."/>
            <person name="Magnuson J."/>
            <person name="Mondo S."/>
            <person name="Nolan M."/>
            <person name="Ohm R."/>
            <person name="Pangilinan J."/>
            <person name="Park H.-J."/>
            <person name="Ramirez L."/>
            <person name="Alfaro M."/>
            <person name="Sun H."/>
            <person name="Tritt A."/>
            <person name="Yoshinaga Y."/>
            <person name="Zwiers L.-H."/>
            <person name="Turgeon B."/>
            <person name="Goodwin S."/>
            <person name="Spatafora J."/>
            <person name="Crous P."/>
            <person name="Grigoriev I."/>
        </authorList>
    </citation>
    <scope>NUCLEOTIDE SEQUENCE</scope>
    <source>
        <strain evidence="3">CBS 101060</strain>
    </source>
</reference>
<sequence>MYPPPSSSPDLNCPNCDNPLYVSIPWQALSALAGLSPSQPKEPKSLFIEVIETLPKAVIVSLLVRHTIQFLERTYDRIIARVKEMGWFSSSSSSHHRPSYARSSSGSTYSRSSSYRGHRVRPRDGYIKYLIYKLKVLFHDLVKYGKRHPFKVFFLVIMPLISGGVLASIAKTFGIKLPAFLMGAKAAKEMAGGSGGYYGSKGYDDGFDIGGIAKGAGLGGGLMNGDTLGSALKIAKAFM</sequence>
<organism evidence="3 4">
    <name type="scientific">Patellaria atrata CBS 101060</name>
    <dbReference type="NCBI Taxonomy" id="1346257"/>
    <lineage>
        <taxon>Eukaryota</taxon>
        <taxon>Fungi</taxon>
        <taxon>Dikarya</taxon>
        <taxon>Ascomycota</taxon>
        <taxon>Pezizomycotina</taxon>
        <taxon>Dothideomycetes</taxon>
        <taxon>Dothideomycetes incertae sedis</taxon>
        <taxon>Patellariales</taxon>
        <taxon>Patellariaceae</taxon>
        <taxon>Patellaria</taxon>
    </lineage>
</organism>
<dbReference type="AlphaFoldDB" id="A0A9P4SJ60"/>
<keyword evidence="4" id="KW-1185">Reference proteome</keyword>
<keyword evidence="2" id="KW-0812">Transmembrane</keyword>
<dbReference type="EMBL" id="MU006089">
    <property type="protein sequence ID" value="KAF2842767.1"/>
    <property type="molecule type" value="Genomic_DNA"/>
</dbReference>
<feature type="compositionally biased region" description="Low complexity" evidence="1">
    <location>
        <begin position="100"/>
        <end position="115"/>
    </location>
</feature>
<feature type="region of interest" description="Disordered" evidence="1">
    <location>
        <begin position="89"/>
        <end position="119"/>
    </location>
</feature>
<accession>A0A9P4SJ60</accession>
<evidence type="ECO:0000313" key="3">
    <source>
        <dbReference type="EMBL" id="KAF2842767.1"/>
    </source>
</evidence>
<keyword evidence="2" id="KW-1133">Transmembrane helix</keyword>
<evidence type="ECO:0000313" key="4">
    <source>
        <dbReference type="Proteomes" id="UP000799429"/>
    </source>
</evidence>
<feature type="transmembrane region" description="Helical" evidence="2">
    <location>
        <begin position="152"/>
        <end position="170"/>
    </location>
</feature>
<evidence type="ECO:0000256" key="2">
    <source>
        <dbReference type="SAM" id="Phobius"/>
    </source>
</evidence>
<name>A0A9P4SJ60_9PEZI</name>
<comment type="caution">
    <text evidence="3">The sequence shown here is derived from an EMBL/GenBank/DDBJ whole genome shotgun (WGS) entry which is preliminary data.</text>
</comment>
<gene>
    <name evidence="3" type="ORF">M501DRAFT_1012164</name>
</gene>
<evidence type="ECO:0000256" key="1">
    <source>
        <dbReference type="SAM" id="MobiDB-lite"/>
    </source>
</evidence>
<dbReference type="Proteomes" id="UP000799429">
    <property type="component" value="Unassembled WGS sequence"/>
</dbReference>
<keyword evidence="2" id="KW-0472">Membrane</keyword>
<protein>
    <submittedName>
        <fullName evidence="3">Uncharacterized protein</fullName>
    </submittedName>
</protein>